<dbReference type="NCBIfam" id="TIGR01509">
    <property type="entry name" value="HAD-SF-IA-v3"/>
    <property type="match status" value="1"/>
</dbReference>
<keyword evidence="2" id="KW-0378">Hydrolase</keyword>
<organism evidence="5 6">
    <name type="scientific">Aerosticca soli</name>
    <dbReference type="NCBI Taxonomy" id="2010829"/>
    <lineage>
        <taxon>Bacteria</taxon>
        <taxon>Pseudomonadati</taxon>
        <taxon>Pseudomonadota</taxon>
        <taxon>Gammaproteobacteria</taxon>
        <taxon>Lysobacterales</taxon>
        <taxon>Rhodanobacteraceae</taxon>
        <taxon>Aerosticca</taxon>
    </lineage>
</organism>
<dbReference type="Gene3D" id="1.10.150.240">
    <property type="entry name" value="Putative phosphatase, domain 2"/>
    <property type="match status" value="1"/>
</dbReference>
<dbReference type="Gene3D" id="3.40.50.1000">
    <property type="entry name" value="HAD superfamily/HAD-like"/>
    <property type="match status" value="1"/>
</dbReference>
<gene>
    <name evidence="5" type="ORF">ALSL_1762</name>
</gene>
<dbReference type="SUPFAM" id="SSF56784">
    <property type="entry name" value="HAD-like"/>
    <property type="match status" value="1"/>
</dbReference>
<dbReference type="KEGG" id="rbd:ALSL_1762"/>
<keyword evidence="3" id="KW-0460">Magnesium</keyword>
<dbReference type="InterPro" id="IPR023198">
    <property type="entry name" value="PGP-like_dom2"/>
</dbReference>
<dbReference type="GO" id="GO:0006281">
    <property type="term" value="P:DNA repair"/>
    <property type="evidence" value="ECO:0007669"/>
    <property type="project" value="TreeGrafter"/>
</dbReference>
<reference evidence="6" key="1">
    <citation type="submission" date="2018-04" db="EMBL/GenBank/DDBJ databases">
        <authorList>
            <person name="Watanabe M."/>
            <person name="Kojima H."/>
        </authorList>
    </citation>
    <scope>NUCLEOTIDE SEQUENCE [LARGE SCALE GENOMIC DNA]</scope>
    <source>
        <strain evidence="6">Dysh456</strain>
    </source>
</reference>
<dbReference type="GO" id="GO:0008967">
    <property type="term" value="F:phosphoglycolate phosphatase activity"/>
    <property type="evidence" value="ECO:0007669"/>
    <property type="project" value="TreeGrafter"/>
</dbReference>
<evidence type="ECO:0000256" key="2">
    <source>
        <dbReference type="ARBA" id="ARBA00022801"/>
    </source>
</evidence>
<protein>
    <submittedName>
        <fullName evidence="5">Phosphoglycolate phosphatase</fullName>
    </submittedName>
</protein>
<accession>A0A2Z6E6T1</accession>
<dbReference type="GO" id="GO:0005829">
    <property type="term" value="C:cytosol"/>
    <property type="evidence" value="ECO:0007669"/>
    <property type="project" value="TreeGrafter"/>
</dbReference>
<dbReference type="InterPro" id="IPR050155">
    <property type="entry name" value="HAD-like_hydrolase_sf"/>
</dbReference>
<evidence type="ECO:0000313" key="5">
    <source>
        <dbReference type="EMBL" id="BBD80411.1"/>
    </source>
</evidence>
<dbReference type="InterPro" id="IPR036412">
    <property type="entry name" value="HAD-like_sf"/>
</dbReference>
<dbReference type="InterPro" id="IPR041492">
    <property type="entry name" value="HAD_2"/>
</dbReference>
<keyword evidence="1" id="KW-0479">Metal-binding</keyword>
<dbReference type="EMBL" id="AP018560">
    <property type="protein sequence ID" value="BBD80411.1"/>
    <property type="molecule type" value="Genomic_DNA"/>
</dbReference>
<evidence type="ECO:0000256" key="3">
    <source>
        <dbReference type="ARBA" id="ARBA00022842"/>
    </source>
</evidence>
<dbReference type="AlphaFoldDB" id="A0A2Z6E6T1"/>
<name>A0A2Z6E6T1_9GAMM</name>
<evidence type="ECO:0000256" key="1">
    <source>
        <dbReference type="ARBA" id="ARBA00022723"/>
    </source>
</evidence>
<keyword evidence="6" id="KW-1185">Reference proteome</keyword>
<reference evidence="6" key="2">
    <citation type="submission" date="2018-06" db="EMBL/GenBank/DDBJ databases">
        <title>Genome sequence of Rhodanobacteraceae bacterium strain Dysh456.</title>
        <authorList>
            <person name="Fukui M."/>
        </authorList>
    </citation>
    <scope>NUCLEOTIDE SEQUENCE [LARGE SCALE GENOMIC DNA]</scope>
    <source>
        <strain evidence="6">Dysh456</strain>
    </source>
</reference>
<proteinExistence type="predicted"/>
<dbReference type="RefSeq" id="WP_126538374.1">
    <property type="nucleotide sequence ID" value="NZ_AP018560.1"/>
</dbReference>
<sequence length="224" mass="23763">MRSPPTAIDGVLFDLDGTLLDSAPDLHAALVAYADEAGVAAPPLERVRPVVSSGAMAVLRCAFDEDEAALARRLPRFLELYGQRIAHDTRPFAGVPELLQQLETRALPWGIVTNKAGALTCALLERIGWRPRLAALVCGDTLPVKKPDPAPVRLACSQAGIEPSRGVFVGDDRRDVLAGKAAGLYTVAVGWGYLNGGDPMAWGADCLVERPQDLAALLGLHRAA</sequence>
<evidence type="ECO:0000313" key="6">
    <source>
        <dbReference type="Proteomes" id="UP000270530"/>
    </source>
</evidence>
<dbReference type="NCBIfam" id="TIGR01549">
    <property type="entry name" value="HAD-SF-IA-v1"/>
    <property type="match status" value="1"/>
</dbReference>
<keyword evidence="4" id="KW-0119">Carbohydrate metabolism</keyword>
<dbReference type="SFLD" id="SFLDS00003">
    <property type="entry name" value="Haloacid_Dehalogenase"/>
    <property type="match status" value="1"/>
</dbReference>
<evidence type="ECO:0000256" key="4">
    <source>
        <dbReference type="ARBA" id="ARBA00023277"/>
    </source>
</evidence>
<dbReference type="InterPro" id="IPR023214">
    <property type="entry name" value="HAD_sf"/>
</dbReference>
<dbReference type="SFLD" id="SFLDG01129">
    <property type="entry name" value="C1.5:_HAD__Beta-PGM__Phosphata"/>
    <property type="match status" value="1"/>
</dbReference>
<dbReference type="OrthoDB" id="9776368at2"/>
<dbReference type="InterPro" id="IPR006439">
    <property type="entry name" value="HAD-SF_hydro_IA"/>
</dbReference>
<dbReference type="PANTHER" id="PTHR43434:SF23">
    <property type="entry name" value="PHOSPHOGLYCOLATE PHOSPHATASE"/>
    <property type="match status" value="1"/>
</dbReference>
<dbReference type="Proteomes" id="UP000270530">
    <property type="component" value="Chromosome"/>
</dbReference>
<dbReference type="Pfam" id="PF13419">
    <property type="entry name" value="HAD_2"/>
    <property type="match status" value="1"/>
</dbReference>
<dbReference type="PANTHER" id="PTHR43434">
    <property type="entry name" value="PHOSPHOGLYCOLATE PHOSPHATASE"/>
    <property type="match status" value="1"/>
</dbReference>
<dbReference type="GO" id="GO:0046872">
    <property type="term" value="F:metal ion binding"/>
    <property type="evidence" value="ECO:0007669"/>
    <property type="project" value="UniProtKB-KW"/>
</dbReference>